<dbReference type="GeneID" id="9043255"/>
<evidence type="ECO:0000256" key="1">
    <source>
        <dbReference type="ARBA" id="ARBA00006271"/>
    </source>
</evidence>
<dbReference type="EMBL" id="GG680918">
    <property type="protein sequence ID" value="EER05825.1"/>
    <property type="molecule type" value="Genomic_DNA"/>
</dbReference>
<dbReference type="SUPFAM" id="SSF48334">
    <property type="entry name" value="DNA repair protein MutS, domain III"/>
    <property type="match status" value="1"/>
</dbReference>
<dbReference type="InterPro" id="IPR045076">
    <property type="entry name" value="MutS"/>
</dbReference>
<protein>
    <submittedName>
        <fullName evidence="8">DNA mismatch repair protein mutS, putative</fullName>
    </submittedName>
</protein>
<keyword evidence="4" id="KW-0067">ATP-binding</keyword>
<dbReference type="Pfam" id="PF05192">
    <property type="entry name" value="MutS_III"/>
    <property type="match status" value="1"/>
</dbReference>
<dbReference type="GO" id="GO:0032301">
    <property type="term" value="C:MutSalpha complex"/>
    <property type="evidence" value="ECO:0007669"/>
    <property type="project" value="TreeGrafter"/>
</dbReference>
<gene>
    <name evidence="8" type="ORF">Pmar_PMAR011876</name>
</gene>
<evidence type="ECO:0000256" key="5">
    <source>
        <dbReference type="ARBA" id="ARBA00023125"/>
    </source>
</evidence>
<dbReference type="GO" id="GO:0140664">
    <property type="term" value="F:ATP-dependent DNA damage sensor activity"/>
    <property type="evidence" value="ECO:0007669"/>
    <property type="project" value="InterPro"/>
</dbReference>
<dbReference type="Gene3D" id="3.30.420.110">
    <property type="entry name" value="MutS, connector domain"/>
    <property type="match status" value="1"/>
</dbReference>
<keyword evidence="3" id="KW-0227">DNA damage</keyword>
<dbReference type="SMART" id="SM00534">
    <property type="entry name" value="MUTSac"/>
    <property type="match status" value="1"/>
</dbReference>
<dbReference type="SUPFAM" id="SSF55271">
    <property type="entry name" value="DNA repair protein MutS, domain I"/>
    <property type="match status" value="1"/>
</dbReference>
<feature type="domain" description="DNA mismatch repair proteins mutS family" evidence="7">
    <location>
        <begin position="805"/>
        <end position="821"/>
    </location>
</feature>
<evidence type="ECO:0000313" key="9">
    <source>
        <dbReference type="Proteomes" id="UP000007800"/>
    </source>
</evidence>
<comment type="similarity">
    <text evidence="1">Belongs to the DNA mismatch repair MutS family.</text>
</comment>
<keyword evidence="5" id="KW-0238">DNA-binding</keyword>
<organism evidence="9">
    <name type="scientific">Perkinsus marinus (strain ATCC 50983 / TXsc)</name>
    <dbReference type="NCBI Taxonomy" id="423536"/>
    <lineage>
        <taxon>Eukaryota</taxon>
        <taxon>Sar</taxon>
        <taxon>Alveolata</taxon>
        <taxon>Perkinsozoa</taxon>
        <taxon>Perkinsea</taxon>
        <taxon>Perkinsida</taxon>
        <taxon>Perkinsidae</taxon>
        <taxon>Perkinsus</taxon>
    </lineage>
</organism>
<feature type="region of interest" description="Disordered" evidence="6">
    <location>
        <begin position="38"/>
        <end position="57"/>
    </location>
</feature>
<dbReference type="InterPro" id="IPR007860">
    <property type="entry name" value="DNA_mmatch_repair_MutS_con_dom"/>
</dbReference>
<dbReference type="Proteomes" id="UP000007800">
    <property type="component" value="Unassembled WGS sequence"/>
</dbReference>
<evidence type="ECO:0000256" key="4">
    <source>
        <dbReference type="ARBA" id="ARBA00022840"/>
    </source>
</evidence>
<evidence type="ECO:0000256" key="6">
    <source>
        <dbReference type="SAM" id="MobiDB-lite"/>
    </source>
</evidence>
<keyword evidence="9" id="KW-1185">Reference proteome</keyword>
<dbReference type="SUPFAM" id="SSF52540">
    <property type="entry name" value="P-loop containing nucleoside triphosphate hydrolases"/>
    <property type="match status" value="1"/>
</dbReference>
<dbReference type="Gene3D" id="3.40.1170.10">
    <property type="entry name" value="DNA repair protein MutS, domain I"/>
    <property type="match status" value="1"/>
</dbReference>
<dbReference type="GO" id="GO:0005524">
    <property type="term" value="F:ATP binding"/>
    <property type="evidence" value="ECO:0007669"/>
    <property type="project" value="UniProtKB-KW"/>
</dbReference>
<dbReference type="Pfam" id="PF01624">
    <property type="entry name" value="MutS_I"/>
    <property type="match status" value="1"/>
</dbReference>
<dbReference type="InterPro" id="IPR017261">
    <property type="entry name" value="DNA_mismatch_repair_MutS/MSH"/>
</dbReference>
<dbReference type="Pfam" id="PF00488">
    <property type="entry name" value="MutS_V"/>
    <property type="match status" value="1"/>
</dbReference>
<feature type="compositionally biased region" description="Basic and acidic residues" evidence="6">
    <location>
        <begin position="38"/>
        <end position="51"/>
    </location>
</feature>
<dbReference type="InterPro" id="IPR036678">
    <property type="entry name" value="MutS_con_dom_sf"/>
</dbReference>
<dbReference type="FunCoup" id="C5LBK4">
    <property type="interactions" value="678"/>
</dbReference>
<dbReference type="InterPro" id="IPR007695">
    <property type="entry name" value="DNA_mismatch_repair_MutS-lik_N"/>
</dbReference>
<dbReference type="GO" id="GO:0030983">
    <property type="term" value="F:mismatched DNA binding"/>
    <property type="evidence" value="ECO:0007669"/>
    <property type="project" value="InterPro"/>
</dbReference>
<dbReference type="InParanoid" id="C5LBK4"/>
<dbReference type="InterPro" id="IPR007696">
    <property type="entry name" value="DNA_mismatch_repair_MutS_core"/>
</dbReference>
<dbReference type="SMART" id="SM00533">
    <property type="entry name" value="MUTSd"/>
    <property type="match status" value="1"/>
</dbReference>
<dbReference type="InterPro" id="IPR000432">
    <property type="entry name" value="DNA_mismatch_repair_MutS_C"/>
</dbReference>
<dbReference type="OrthoDB" id="10252754at2759"/>
<sequence>MLEGLLRNERHVTTGSYSIAGSNICRYSYPSWMHPDNLADEKGRRPDHPDYDQSTMKVPDLREGHCTPMLLQYWEVKAKHFDEITLFKVGKFYEIFYYDAVFAQAACNLRWMGNNKKPHVGFPEVSLYEYSSVLVNAGFRTVVVEQVERVGEMNKGQGRKSDAVVKREACQAHTAGTLTHEVMLKNSPSPAQPNYLMALWFSDGCTHPGALGDRLSFGCCVVDCTTSTFKYGWFEDKPDRQLLRTILITLQPRELLADKKSIPTAVHRLLQGLAVPPTVTQWHHWDPNTEHGRQDESDEPLPVQKACGAVLAYLRQTMLYEAVTSFATWEKLDTSNAGSSGLVLDANALEQLEVLRNTDGKLEGSLLNQLDHTVTPFGKRLLRQWVCCPLRAKTDTDRRLDVVDWLLERTELVADLRSRMRKLPDIERRQNRVFALGLQLERKAVLYGEVESSRIAQFMELLAALKEADRCLAMKFSWQQVREGDGALPALLDELIPMEELGYVDGILEELGSRVQGSESDGYSAAPGCCPAYDEAQSKIASIKSDLQEELKTVCHEHLKGCKPQEAKFVSVKYRYEIEVPERCAPRDLEAHGLEVSSTRKGFVRLLTQEIRNMTEELDATEERMKDCLYPFMAQLFKDFHKHTIRLQDMVQRLATLDCLLSLSEASRPGAGSMCRPQILDPTEFTAPVFDLVDGRHPVQEAALARSGREFVPNSVEMGINGSPTTLLVTGPNMGGKSTVLRLSATAVIIAQLGCRVPASSFKLTPVDRIFTRIGARDSILENKSTFLIELEETGAVLQHATKHSLAVIDELGRGTSTFDGAAIAHAVLERISESIGCRTLFATHYHQLAEDEGLHNTALYHQACLVNPATREVTFLYKFTKGRCPQSHAMHVAKIAGLPEVIVEAAREMSTVFHSAVEYPDVPYDDEALGEFYDSVKHVAAH</sequence>
<dbReference type="PANTHER" id="PTHR11361:SF148">
    <property type="entry name" value="DNA MISMATCH REPAIR PROTEIN MSH6"/>
    <property type="match status" value="1"/>
</dbReference>
<dbReference type="PIRSF" id="PIRSF037677">
    <property type="entry name" value="DNA_mis_repair_Msh6"/>
    <property type="match status" value="1"/>
</dbReference>
<keyword evidence="2" id="KW-0547">Nucleotide-binding</keyword>
<dbReference type="PANTHER" id="PTHR11361">
    <property type="entry name" value="DNA MISMATCH REPAIR PROTEIN MUTS FAMILY MEMBER"/>
    <property type="match status" value="1"/>
</dbReference>
<dbReference type="Gene3D" id="3.40.50.300">
    <property type="entry name" value="P-loop containing nucleotide triphosphate hydrolases"/>
    <property type="match status" value="1"/>
</dbReference>
<dbReference type="GO" id="GO:0006298">
    <property type="term" value="P:mismatch repair"/>
    <property type="evidence" value="ECO:0007669"/>
    <property type="project" value="InterPro"/>
</dbReference>
<evidence type="ECO:0000256" key="3">
    <source>
        <dbReference type="ARBA" id="ARBA00022763"/>
    </source>
</evidence>
<accession>C5LBK4</accession>
<dbReference type="AlphaFoldDB" id="C5LBK4"/>
<dbReference type="SUPFAM" id="SSF53150">
    <property type="entry name" value="DNA repair protein MutS, domain II"/>
    <property type="match status" value="1"/>
</dbReference>
<dbReference type="PROSITE" id="PS00486">
    <property type="entry name" value="DNA_MISMATCH_REPAIR_2"/>
    <property type="match status" value="1"/>
</dbReference>
<dbReference type="RefSeq" id="XP_002774009.1">
    <property type="nucleotide sequence ID" value="XM_002773963.1"/>
</dbReference>
<reference evidence="8 9" key="1">
    <citation type="submission" date="2008-07" db="EMBL/GenBank/DDBJ databases">
        <authorList>
            <person name="El-Sayed N."/>
            <person name="Caler E."/>
            <person name="Inman J."/>
            <person name="Amedeo P."/>
            <person name="Hass B."/>
            <person name="Wortman J."/>
        </authorList>
    </citation>
    <scope>NUCLEOTIDE SEQUENCE [LARGE SCALE GENOMIC DNA]</scope>
    <source>
        <strain evidence="9">ATCC 50983 / TXsc</strain>
    </source>
</reference>
<dbReference type="OMA" id="TPMMAQY"/>
<dbReference type="InterPro" id="IPR027417">
    <property type="entry name" value="P-loop_NTPase"/>
</dbReference>
<dbReference type="Pfam" id="PF05188">
    <property type="entry name" value="MutS_II"/>
    <property type="match status" value="1"/>
</dbReference>
<dbReference type="InterPro" id="IPR036187">
    <property type="entry name" value="DNA_mismatch_repair_MutS_sf"/>
</dbReference>
<evidence type="ECO:0000313" key="8">
    <source>
        <dbReference type="EMBL" id="EER05825.1"/>
    </source>
</evidence>
<evidence type="ECO:0000259" key="7">
    <source>
        <dbReference type="PROSITE" id="PS00486"/>
    </source>
</evidence>
<dbReference type="InterPro" id="IPR016151">
    <property type="entry name" value="DNA_mismatch_repair_MutS_N"/>
</dbReference>
<dbReference type="Gene3D" id="1.10.1420.10">
    <property type="match status" value="2"/>
</dbReference>
<name>C5LBK4_PERM5</name>
<evidence type="ECO:0000256" key="2">
    <source>
        <dbReference type="ARBA" id="ARBA00022741"/>
    </source>
</evidence>
<proteinExistence type="inferred from homology"/>